<evidence type="ECO:0000313" key="3">
    <source>
        <dbReference type="Proteomes" id="UP000663929"/>
    </source>
</evidence>
<keyword evidence="3" id="KW-1185">Reference proteome</keyword>
<accession>A0A8A4TM28</accession>
<reference evidence="2" key="1">
    <citation type="submission" date="2021-03" db="EMBL/GenBank/DDBJ databases">
        <title>Acanthopleuribacteraceae sp. M133.</title>
        <authorList>
            <person name="Wang G."/>
        </authorList>
    </citation>
    <scope>NUCLEOTIDE SEQUENCE</scope>
    <source>
        <strain evidence="2">M133</strain>
    </source>
</reference>
<name>A0A8A4TM28_SULCO</name>
<proteinExistence type="predicted"/>
<dbReference type="EMBL" id="CP071793">
    <property type="protein sequence ID" value="QTD50162.1"/>
    <property type="molecule type" value="Genomic_DNA"/>
</dbReference>
<dbReference type="AlphaFoldDB" id="A0A8A4TM28"/>
<feature type="region of interest" description="Disordered" evidence="1">
    <location>
        <begin position="83"/>
        <end position="118"/>
    </location>
</feature>
<evidence type="ECO:0000313" key="2">
    <source>
        <dbReference type="EMBL" id="QTD50162.1"/>
    </source>
</evidence>
<dbReference type="RefSeq" id="WP_237379793.1">
    <property type="nucleotide sequence ID" value="NZ_CP071793.1"/>
</dbReference>
<evidence type="ECO:0000256" key="1">
    <source>
        <dbReference type="SAM" id="MobiDB-lite"/>
    </source>
</evidence>
<protein>
    <submittedName>
        <fullName evidence="2">Uncharacterized protein</fullName>
    </submittedName>
</protein>
<sequence>MVRNLAEDADCRNHRLLEQTIHGLLNMFDAFKSRNLDEYQPANDAEDPDSHFGRRLKHAAQMLEEEPSPLHIEAVMVNLQNYDHHGGQVGDSAIPGRRQIRNPSGRPHFSPSPVGAIG</sequence>
<dbReference type="KEGG" id="scor:J3U87_31645"/>
<gene>
    <name evidence="2" type="ORF">J3U87_31645</name>
</gene>
<organism evidence="2 3">
    <name type="scientific">Sulfidibacter corallicola</name>
    <dbReference type="NCBI Taxonomy" id="2818388"/>
    <lineage>
        <taxon>Bacteria</taxon>
        <taxon>Pseudomonadati</taxon>
        <taxon>Acidobacteriota</taxon>
        <taxon>Holophagae</taxon>
        <taxon>Acanthopleuribacterales</taxon>
        <taxon>Acanthopleuribacteraceae</taxon>
        <taxon>Sulfidibacter</taxon>
    </lineage>
</organism>
<dbReference type="Proteomes" id="UP000663929">
    <property type="component" value="Chromosome"/>
</dbReference>